<keyword evidence="2" id="KW-1185">Reference proteome</keyword>
<proteinExistence type="predicted"/>
<dbReference type="Proteomes" id="UP000187455">
    <property type="component" value="Unassembled WGS sequence"/>
</dbReference>
<accession>A0A1R0GY08</accession>
<gene>
    <name evidence="1" type="ORF">AYI68_g4099</name>
</gene>
<dbReference type="AlphaFoldDB" id="A0A1R0GY08"/>
<evidence type="ECO:0000313" key="1">
    <source>
        <dbReference type="EMBL" id="OLY81794.1"/>
    </source>
</evidence>
<protein>
    <submittedName>
        <fullName evidence="1">Uncharacterized protein</fullName>
    </submittedName>
</protein>
<dbReference type="EMBL" id="LSSL01002160">
    <property type="protein sequence ID" value="OLY81794.1"/>
    <property type="molecule type" value="Genomic_DNA"/>
</dbReference>
<evidence type="ECO:0000313" key="2">
    <source>
        <dbReference type="Proteomes" id="UP000187455"/>
    </source>
</evidence>
<comment type="caution">
    <text evidence="1">The sequence shown here is derived from an EMBL/GenBank/DDBJ whole genome shotgun (WGS) entry which is preliminary data.</text>
</comment>
<reference evidence="1 2" key="1">
    <citation type="journal article" date="2016" name="Mol. Biol. Evol.">
        <title>Genome-Wide Survey of Gut Fungi (Harpellales) Reveals the First Horizontally Transferred Ubiquitin Gene from a Mosquito Host.</title>
        <authorList>
            <person name="Wang Y."/>
            <person name="White M.M."/>
            <person name="Kvist S."/>
            <person name="Moncalvo J.M."/>
        </authorList>
    </citation>
    <scope>NUCLEOTIDE SEQUENCE [LARGE SCALE GENOMIC DNA]</scope>
    <source>
        <strain evidence="1 2">ALG-7-W6</strain>
    </source>
</reference>
<sequence length="283" mass="32840">MAEYMNTGSSPYDGARYFVKGTILLGRIAHFTNTRWQNKTYDQKTISLKFICLIKEIISLSSIVDTMFPGDHLYNIDFSKNYLSDSVSVRRSEARSYLFLLSHLLKGLTIQLYISELYRSKKHSIHPGRIRSAKRKAIASAISLVEASKMEFKFKPKPFWNKALSLWTISCSLILLNLRFVEDYDLVGSPKQYFESYLNAIVENSDSGITNFLVRDHIMYLYSLKDKKSIDNNFSRFYVSKMGPYSISSNDYLPWLVPRYSSFIRFRCCISANYSTLDVTEYL</sequence>
<organism evidence="1 2">
    <name type="scientific">Smittium mucronatum</name>
    <dbReference type="NCBI Taxonomy" id="133383"/>
    <lineage>
        <taxon>Eukaryota</taxon>
        <taxon>Fungi</taxon>
        <taxon>Fungi incertae sedis</taxon>
        <taxon>Zoopagomycota</taxon>
        <taxon>Kickxellomycotina</taxon>
        <taxon>Harpellomycetes</taxon>
        <taxon>Harpellales</taxon>
        <taxon>Legeriomycetaceae</taxon>
        <taxon>Smittium</taxon>
    </lineage>
</organism>
<name>A0A1R0GY08_9FUNG</name>